<evidence type="ECO:0000313" key="8">
    <source>
        <dbReference type="EMBL" id="AMK12650.1"/>
    </source>
</evidence>
<dbReference type="RefSeq" id="WP_066806448.1">
    <property type="nucleotide sequence ID" value="NZ_CP014206.1"/>
</dbReference>
<evidence type="ECO:0000313" key="11">
    <source>
        <dbReference type="Proteomes" id="UP000295506"/>
    </source>
</evidence>
<organism evidence="9 11">
    <name type="scientific">Pseudodesulfovibrio indicus</name>
    <dbReference type="NCBI Taxonomy" id="1716143"/>
    <lineage>
        <taxon>Bacteria</taxon>
        <taxon>Pseudomonadati</taxon>
        <taxon>Thermodesulfobacteriota</taxon>
        <taxon>Desulfovibrionia</taxon>
        <taxon>Desulfovibrionales</taxon>
        <taxon>Desulfovibrionaceae</taxon>
    </lineage>
</organism>
<keyword evidence="3 7" id="KW-0808">Transferase</keyword>
<reference evidence="8 10" key="1">
    <citation type="journal article" date="2016" name="Front. Microbiol.">
        <title>Genome Sequence of the Piezophilic, Mesophilic Sulfate-Reducing Bacterium Desulfovibrio indicus J2T.</title>
        <authorList>
            <person name="Cao J."/>
            <person name="Maignien L."/>
            <person name="Shao Z."/>
            <person name="Alain K."/>
            <person name="Jebbar M."/>
        </authorList>
    </citation>
    <scope>NUCLEOTIDE SEQUENCE [LARGE SCALE GENOMIC DNA]</scope>
    <source>
        <strain evidence="8 10">J2</strain>
    </source>
</reference>
<evidence type="ECO:0000313" key="10">
    <source>
        <dbReference type="Proteomes" id="UP000055611"/>
    </source>
</evidence>
<dbReference type="SFLD" id="SFLDG01017">
    <property type="entry name" value="Polyprenyl_Transferase_Like"/>
    <property type="match status" value="1"/>
</dbReference>
<evidence type="ECO:0000256" key="2">
    <source>
        <dbReference type="ARBA" id="ARBA00006706"/>
    </source>
</evidence>
<dbReference type="GO" id="GO:0004659">
    <property type="term" value="F:prenyltransferase activity"/>
    <property type="evidence" value="ECO:0007669"/>
    <property type="project" value="InterPro"/>
</dbReference>
<dbReference type="CDD" id="cd00685">
    <property type="entry name" value="Trans_IPPS_HT"/>
    <property type="match status" value="1"/>
</dbReference>
<proteinExistence type="inferred from homology"/>
<dbReference type="Pfam" id="PF00348">
    <property type="entry name" value="polyprenyl_synt"/>
    <property type="match status" value="1"/>
</dbReference>
<keyword evidence="4" id="KW-0479">Metal-binding</keyword>
<dbReference type="PANTHER" id="PTHR43281">
    <property type="entry name" value="FARNESYL DIPHOSPHATE SYNTHASE"/>
    <property type="match status" value="1"/>
</dbReference>
<dbReference type="InterPro" id="IPR000092">
    <property type="entry name" value="Polyprenyl_synt"/>
</dbReference>
<evidence type="ECO:0000256" key="5">
    <source>
        <dbReference type="ARBA" id="ARBA00022842"/>
    </source>
</evidence>
<dbReference type="InterPro" id="IPR033749">
    <property type="entry name" value="Polyprenyl_synt_CS"/>
</dbReference>
<comment type="similarity">
    <text evidence="2 7">Belongs to the FPP/GGPP synthase family.</text>
</comment>
<dbReference type="KEGG" id="dej:AWY79_16820"/>
<dbReference type="AlphaFoldDB" id="A0A126QRG4"/>
<dbReference type="GO" id="GO:0016114">
    <property type="term" value="P:terpenoid biosynthetic process"/>
    <property type="evidence" value="ECO:0007669"/>
    <property type="project" value="UniProtKB-ARBA"/>
</dbReference>
<dbReference type="EMBL" id="SOBK01000002">
    <property type="protein sequence ID" value="TDT90964.1"/>
    <property type="molecule type" value="Genomic_DNA"/>
</dbReference>
<dbReference type="Proteomes" id="UP000055611">
    <property type="component" value="Chromosome"/>
</dbReference>
<evidence type="ECO:0000256" key="4">
    <source>
        <dbReference type="ARBA" id="ARBA00022723"/>
    </source>
</evidence>
<keyword evidence="10" id="KW-1185">Reference proteome</keyword>
<accession>A0A126QRG4</accession>
<dbReference type="SFLD" id="SFLDS00005">
    <property type="entry name" value="Isoprenoid_Synthase_Type_I"/>
    <property type="match status" value="1"/>
</dbReference>
<keyword evidence="6" id="KW-0414">Isoprene biosynthesis</keyword>
<name>A0A126QRG4_9BACT</name>
<reference evidence="9 11" key="2">
    <citation type="submission" date="2019-03" db="EMBL/GenBank/DDBJ databases">
        <title>Genomic Encyclopedia of Type Strains, Phase IV (KMG-IV): sequencing the most valuable type-strain genomes for metagenomic binning, comparative biology and taxonomic classification.</title>
        <authorList>
            <person name="Goeker M."/>
        </authorList>
    </citation>
    <scope>NUCLEOTIDE SEQUENCE [LARGE SCALE GENOMIC DNA]</scope>
    <source>
        <strain evidence="9 11">DSM 101483</strain>
    </source>
</reference>
<dbReference type="InterPro" id="IPR053378">
    <property type="entry name" value="Prenyl_diphosphate_synthase"/>
</dbReference>
<evidence type="ECO:0000256" key="7">
    <source>
        <dbReference type="RuleBase" id="RU004466"/>
    </source>
</evidence>
<dbReference type="NCBIfam" id="NF045485">
    <property type="entry name" value="FPPsyn"/>
    <property type="match status" value="1"/>
</dbReference>
<dbReference type="SUPFAM" id="SSF48576">
    <property type="entry name" value="Terpenoid synthases"/>
    <property type="match status" value="1"/>
</dbReference>
<dbReference type="InterPro" id="IPR008949">
    <property type="entry name" value="Isoprenoid_synthase_dom_sf"/>
</dbReference>
<dbReference type="Proteomes" id="UP000295506">
    <property type="component" value="Unassembled WGS sequence"/>
</dbReference>
<dbReference type="FunFam" id="1.10.600.10:FF:000001">
    <property type="entry name" value="Geranylgeranyl diphosphate synthase"/>
    <property type="match status" value="1"/>
</dbReference>
<dbReference type="Gene3D" id="1.10.600.10">
    <property type="entry name" value="Farnesyl Diphosphate Synthase"/>
    <property type="match status" value="1"/>
</dbReference>
<dbReference type="GO" id="GO:0046872">
    <property type="term" value="F:metal ion binding"/>
    <property type="evidence" value="ECO:0007669"/>
    <property type="project" value="UniProtKB-KW"/>
</dbReference>
<evidence type="ECO:0000256" key="1">
    <source>
        <dbReference type="ARBA" id="ARBA00001946"/>
    </source>
</evidence>
<gene>
    <name evidence="8" type="ORF">AWY79_16820</name>
    <name evidence="9" type="ORF">EDC59_102398</name>
</gene>
<evidence type="ECO:0000313" key="9">
    <source>
        <dbReference type="EMBL" id="TDT90964.1"/>
    </source>
</evidence>
<dbReference type="PROSITE" id="PS00723">
    <property type="entry name" value="POLYPRENYL_SYNTHASE_1"/>
    <property type="match status" value="1"/>
</dbReference>
<keyword evidence="5" id="KW-0460">Magnesium</keyword>
<comment type="cofactor">
    <cofactor evidence="1">
        <name>Mg(2+)</name>
        <dbReference type="ChEBI" id="CHEBI:18420"/>
    </cofactor>
</comment>
<dbReference type="GO" id="GO:0005737">
    <property type="term" value="C:cytoplasm"/>
    <property type="evidence" value="ECO:0007669"/>
    <property type="project" value="UniProtKB-ARBA"/>
</dbReference>
<protein>
    <submittedName>
        <fullName evidence="9">Farnesyl-diphosphate synthase</fullName>
    </submittedName>
    <submittedName>
        <fullName evidence="8">Polyprenyl synthetase</fullName>
    </submittedName>
</protein>
<sequence>MTAAATVKEELARRAASVEEFLVTCLRDRGIPDRLLASMEYSLLAGGKRLRPVLVLSWCGMLGGEPDKAMPFAASMECIHTYSLIHDDLPAMDDDDLRRGKPSNHKRFDEATAILAGDGLLTEAFGLMSAASIVRGLPADRVLRAIFVLAQAAGAGGMVGGQAVDMEFTGRTGVPLPELQRMHAMKTGALITAACECGAILAGAPEADVANAREFGRNIGVAFQIVDDVLDVVSDTETLGKPAGSDEAMGKTTYPALMGLDKSKQLAVEYVETALTHLSGYYGGEQEFLWQLARYIVDRVY</sequence>
<dbReference type="PANTHER" id="PTHR43281:SF1">
    <property type="entry name" value="FARNESYL DIPHOSPHATE SYNTHASE"/>
    <property type="match status" value="1"/>
</dbReference>
<evidence type="ECO:0000256" key="3">
    <source>
        <dbReference type="ARBA" id="ARBA00022679"/>
    </source>
</evidence>
<dbReference type="PROSITE" id="PS00444">
    <property type="entry name" value="POLYPRENYL_SYNTHASE_2"/>
    <property type="match status" value="1"/>
</dbReference>
<dbReference type="OrthoDB" id="9805316at2"/>
<evidence type="ECO:0000256" key="6">
    <source>
        <dbReference type="ARBA" id="ARBA00023229"/>
    </source>
</evidence>
<dbReference type="EMBL" id="CP014206">
    <property type="protein sequence ID" value="AMK12650.1"/>
    <property type="molecule type" value="Genomic_DNA"/>
</dbReference>